<name>A0A9P0B3J6_BRAAE</name>
<dbReference type="InterPro" id="IPR014710">
    <property type="entry name" value="RmlC-like_jellyroll"/>
</dbReference>
<dbReference type="SMART" id="SM00100">
    <property type="entry name" value="cNMP"/>
    <property type="match status" value="1"/>
</dbReference>
<dbReference type="Gene3D" id="1.10.287.630">
    <property type="entry name" value="Helix hairpin bin"/>
    <property type="match status" value="1"/>
</dbReference>
<accession>A0A9P0B3J6</accession>
<proteinExistence type="predicted"/>
<dbReference type="GO" id="GO:0035725">
    <property type="term" value="P:sodium ion transmembrane transport"/>
    <property type="evidence" value="ECO:0007669"/>
    <property type="project" value="TreeGrafter"/>
</dbReference>
<dbReference type="Gene3D" id="2.60.120.10">
    <property type="entry name" value="Jelly Rolls"/>
    <property type="match status" value="1"/>
</dbReference>
<dbReference type="InterPro" id="IPR000595">
    <property type="entry name" value="cNMP-bd_dom"/>
</dbReference>
<feature type="transmembrane region" description="Helical" evidence="1">
    <location>
        <begin position="65"/>
        <end position="87"/>
    </location>
</feature>
<reference evidence="3" key="1">
    <citation type="submission" date="2021-12" db="EMBL/GenBank/DDBJ databases">
        <authorList>
            <person name="King R."/>
        </authorList>
    </citation>
    <scope>NUCLEOTIDE SEQUENCE</scope>
</reference>
<evidence type="ECO:0000259" key="2">
    <source>
        <dbReference type="PROSITE" id="PS50042"/>
    </source>
</evidence>
<evidence type="ECO:0000256" key="1">
    <source>
        <dbReference type="SAM" id="Phobius"/>
    </source>
</evidence>
<protein>
    <recommendedName>
        <fullName evidence="2">Cyclic nucleotide-binding domain-containing protein</fullName>
    </recommendedName>
</protein>
<dbReference type="AlphaFoldDB" id="A0A9P0B3J6"/>
<dbReference type="GO" id="GO:0003254">
    <property type="term" value="P:regulation of membrane depolarization"/>
    <property type="evidence" value="ECO:0007669"/>
    <property type="project" value="TreeGrafter"/>
</dbReference>
<keyword evidence="1" id="KW-0472">Membrane</keyword>
<evidence type="ECO:0000313" key="3">
    <source>
        <dbReference type="EMBL" id="CAH0554529.1"/>
    </source>
</evidence>
<dbReference type="InterPro" id="IPR018490">
    <property type="entry name" value="cNMP-bd_dom_sf"/>
</dbReference>
<dbReference type="Proteomes" id="UP001154078">
    <property type="component" value="Chromosome 4"/>
</dbReference>
<dbReference type="InterPro" id="IPR051413">
    <property type="entry name" value="K/Na_HCN_channel"/>
</dbReference>
<sequence length="316" mass="37594">MVTKFVRHFNYNDETYFNESVAFRYGYTNMNRFNRALYGHVECFFLSMTMIIHEYYVWFEKIVCFLGMLLTSFAHLFMVILILLYFLSKSESRTKFDSLINQIESYAEDKKLSKPVKDQILQFYKYKFRNGYFNEANIMSMSCAGLVEDMHKHICRKVLKIPLFSSLTQQQIGLILKYFEIELYMPNDIIYNYGSIVEYIFFISSGTVAVYTRSGIEAFHLEDGDFFGWVDVYGGAVRRETTINALEITEIFKIRYQHTFDNFNNFPEILRSMHIEYTKRRLIVKDLEKKFKDSIMKTKFNSVAENRNTLTIDNND</sequence>
<dbReference type="GO" id="GO:0098855">
    <property type="term" value="C:HCN channel complex"/>
    <property type="evidence" value="ECO:0007669"/>
    <property type="project" value="TreeGrafter"/>
</dbReference>
<dbReference type="Pfam" id="PF00027">
    <property type="entry name" value="cNMP_binding"/>
    <property type="match status" value="1"/>
</dbReference>
<organism evidence="3 4">
    <name type="scientific">Brassicogethes aeneus</name>
    <name type="common">Rape pollen beetle</name>
    <name type="synonym">Meligethes aeneus</name>
    <dbReference type="NCBI Taxonomy" id="1431903"/>
    <lineage>
        <taxon>Eukaryota</taxon>
        <taxon>Metazoa</taxon>
        <taxon>Ecdysozoa</taxon>
        <taxon>Arthropoda</taxon>
        <taxon>Hexapoda</taxon>
        <taxon>Insecta</taxon>
        <taxon>Pterygota</taxon>
        <taxon>Neoptera</taxon>
        <taxon>Endopterygota</taxon>
        <taxon>Coleoptera</taxon>
        <taxon>Polyphaga</taxon>
        <taxon>Cucujiformia</taxon>
        <taxon>Nitidulidae</taxon>
        <taxon>Meligethinae</taxon>
        <taxon>Brassicogethes</taxon>
    </lineage>
</organism>
<feature type="domain" description="Cyclic nucleotide-binding" evidence="2">
    <location>
        <begin position="163"/>
        <end position="280"/>
    </location>
</feature>
<dbReference type="PANTHER" id="PTHR45689">
    <property type="entry name" value="I[[H]] CHANNEL, ISOFORM E"/>
    <property type="match status" value="1"/>
</dbReference>
<dbReference type="PANTHER" id="PTHR45689:SF14">
    <property type="entry name" value="CYCLIC NUCLEOTIDE-GATED CATION CHANNEL SUBUNIT A-LIKE PROTEIN"/>
    <property type="match status" value="1"/>
</dbReference>
<feature type="transmembrane region" description="Helical" evidence="1">
    <location>
        <begin position="37"/>
        <end position="59"/>
    </location>
</feature>
<keyword evidence="4" id="KW-1185">Reference proteome</keyword>
<dbReference type="CDD" id="cd00038">
    <property type="entry name" value="CAP_ED"/>
    <property type="match status" value="1"/>
</dbReference>
<keyword evidence="1" id="KW-1133">Transmembrane helix</keyword>
<dbReference type="EMBL" id="OV121135">
    <property type="protein sequence ID" value="CAH0554529.1"/>
    <property type="molecule type" value="Genomic_DNA"/>
</dbReference>
<keyword evidence="1" id="KW-0812">Transmembrane</keyword>
<dbReference type="OrthoDB" id="2021138at2759"/>
<evidence type="ECO:0000313" key="4">
    <source>
        <dbReference type="Proteomes" id="UP001154078"/>
    </source>
</evidence>
<dbReference type="PROSITE" id="PS50042">
    <property type="entry name" value="CNMP_BINDING_3"/>
    <property type="match status" value="1"/>
</dbReference>
<dbReference type="GO" id="GO:0005249">
    <property type="term" value="F:voltage-gated potassium channel activity"/>
    <property type="evidence" value="ECO:0007669"/>
    <property type="project" value="TreeGrafter"/>
</dbReference>
<gene>
    <name evidence="3" type="ORF">MELIAE_LOCUS6100</name>
</gene>
<dbReference type="SUPFAM" id="SSF51206">
    <property type="entry name" value="cAMP-binding domain-like"/>
    <property type="match status" value="1"/>
</dbReference>